<dbReference type="EMBL" id="JGDJ01000116">
    <property type="protein sequence ID" value="EXZ30849.1"/>
    <property type="molecule type" value="Genomic_DNA"/>
</dbReference>
<proteinExistence type="predicted"/>
<evidence type="ECO:0000313" key="2">
    <source>
        <dbReference type="Proteomes" id="UP000022082"/>
    </source>
</evidence>
<dbReference type="AlphaFoldDB" id="A0A015Z7J6"/>
<reference evidence="1 2" key="1">
    <citation type="submission" date="2014-02" db="EMBL/GenBank/DDBJ databases">
        <authorList>
            <person name="Sears C."/>
            <person name="Carroll K."/>
            <person name="Sack B.R."/>
            <person name="Qadri F."/>
            <person name="Myers L.L."/>
            <person name="Chung G.-T."/>
            <person name="Escheverria P."/>
            <person name="Fraser C.M."/>
            <person name="Sadzewicz L."/>
            <person name="Shefchek K.A."/>
            <person name="Tallon L."/>
            <person name="Das S.P."/>
            <person name="Daugherty S."/>
            <person name="Mongodin E.F."/>
        </authorList>
    </citation>
    <scope>NUCLEOTIDE SEQUENCE [LARGE SCALE GENOMIC DNA]</scope>
    <source>
        <strain evidence="1 2">S36L11</strain>
    </source>
</reference>
<organism evidence="1 2">
    <name type="scientific">Bacteroides fragilis str. S36L11</name>
    <dbReference type="NCBI Taxonomy" id="1339327"/>
    <lineage>
        <taxon>Bacteria</taxon>
        <taxon>Pseudomonadati</taxon>
        <taxon>Bacteroidota</taxon>
        <taxon>Bacteroidia</taxon>
        <taxon>Bacteroidales</taxon>
        <taxon>Bacteroidaceae</taxon>
        <taxon>Bacteroides</taxon>
    </lineage>
</organism>
<name>A0A015Z7J6_BACFG</name>
<protein>
    <submittedName>
        <fullName evidence="1">Uncharacterized protein</fullName>
    </submittedName>
</protein>
<accession>A0A015Z7J6</accession>
<dbReference type="Proteomes" id="UP000022082">
    <property type="component" value="Unassembled WGS sequence"/>
</dbReference>
<evidence type="ECO:0000313" key="1">
    <source>
        <dbReference type="EMBL" id="EXZ30849.1"/>
    </source>
</evidence>
<dbReference type="RefSeq" id="WP_032558066.1">
    <property type="nucleotide sequence ID" value="NZ_JGDJ01000116.1"/>
</dbReference>
<sequence>MNTERTLYEIEVALSKSDAFNFVRNIIAFNVNGMSDSLSIWHECDMLVLSKSGYLTEIEIKRSWADFLADFKKRHTHEGRGIIKYFYYCVPECLLKQVYDKLDELKADYTGIITYDEDLKITLHGHRWITHDGNYSYHFTEQHPYRKLFLEEQLQVARFGAMRAIKLKEKLINSHLA</sequence>
<gene>
    <name evidence="1" type="ORF">M136_5449</name>
</gene>
<comment type="caution">
    <text evidence="1">The sequence shown here is derived from an EMBL/GenBank/DDBJ whole genome shotgun (WGS) entry which is preliminary data.</text>
</comment>